<reference evidence="6 7" key="1">
    <citation type="submission" date="2019-11" db="EMBL/GenBank/DDBJ databases">
        <title>Pedobacter petrophilus genome.</title>
        <authorList>
            <person name="Feldbauer M.J."/>
            <person name="Newman J.D."/>
        </authorList>
    </citation>
    <scope>NUCLEOTIDE SEQUENCE [LARGE SCALE GENOMIC DNA]</scope>
    <source>
        <strain evidence="6 7">LMG 29686</strain>
    </source>
</reference>
<sequence length="352" mass="39567">MVKLIFILFLAMATTHASAQSLDDVIKFIKDNPKKASIVLIENGKETLHFSGNQIMPLASAAKTIIAVEFSNQAAAKKLNPDQNIAISELNKYYIPFTDGGAHTEWLKSLKKKKGDSVSLLQIAKGMIQFSSNANTEYLEDLLGLANINHNIKTLKLQQHSLYFYFTAAALMTCLKPENIDESKWAALLEAMPVDEYRKRCEANHLKLKADSTFIKTFNFKNLSMKLQKIWSDRLVASTAADYANLMQKVNSRSYFKTEVQSILDQIMEWPMVFPANQQAFKHLGQKGGSTAFIITDAFYATDQKEAKVACAFFFNNLTEKENTMINHNFGGFEASIITDTAFRKKLITALL</sequence>
<keyword evidence="6" id="KW-0645">Protease</keyword>
<keyword evidence="6" id="KW-0378">Hydrolase</keyword>
<keyword evidence="6" id="KW-0121">Carboxypeptidase</keyword>
<evidence type="ECO:0000313" key="6">
    <source>
        <dbReference type="EMBL" id="MRX77515.1"/>
    </source>
</evidence>
<gene>
    <name evidence="6" type="ORF">GJU39_15615</name>
</gene>
<name>A0A7K0G157_9SPHI</name>
<dbReference type="InterPro" id="IPR012338">
    <property type="entry name" value="Beta-lactam/transpept-like"/>
</dbReference>
<dbReference type="Gene3D" id="3.40.710.10">
    <property type="entry name" value="DD-peptidase/beta-lactamase superfamily"/>
    <property type="match status" value="1"/>
</dbReference>
<dbReference type="OrthoDB" id="975092at2"/>
<dbReference type="AlphaFoldDB" id="A0A7K0G157"/>
<dbReference type="GO" id="GO:0008800">
    <property type="term" value="F:beta-lactamase activity"/>
    <property type="evidence" value="ECO:0007669"/>
    <property type="project" value="UniProtKB-EC"/>
</dbReference>
<evidence type="ECO:0000256" key="3">
    <source>
        <dbReference type="ARBA" id="ARBA00012865"/>
    </source>
</evidence>
<protein>
    <recommendedName>
        <fullName evidence="3">beta-lactamase</fullName>
        <ecNumber evidence="3">3.5.2.6</ecNumber>
    </recommendedName>
</protein>
<dbReference type="EMBL" id="WKKH01000026">
    <property type="protein sequence ID" value="MRX77515.1"/>
    <property type="molecule type" value="Genomic_DNA"/>
</dbReference>
<feature type="chain" id="PRO_5029474836" description="beta-lactamase" evidence="4">
    <location>
        <begin position="20"/>
        <end position="352"/>
    </location>
</feature>
<dbReference type="PANTHER" id="PTHR35333">
    <property type="entry name" value="BETA-LACTAMASE"/>
    <property type="match status" value="1"/>
</dbReference>
<feature type="domain" description="Beta-lactamase class A catalytic" evidence="5">
    <location>
        <begin position="43"/>
        <end position="251"/>
    </location>
</feature>
<feature type="signal peptide" evidence="4">
    <location>
        <begin position="1"/>
        <end position="19"/>
    </location>
</feature>
<dbReference type="SUPFAM" id="SSF56601">
    <property type="entry name" value="beta-lactamase/transpeptidase-like"/>
    <property type="match status" value="1"/>
</dbReference>
<dbReference type="RefSeq" id="WP_154281917.1">
    <property type="nucleotide sequence ID" value="NZ_JBHUJQ010000001.1"/>
</dbReference>
<comment type="catalytic activity">
    <reaction evidence="1">
        <text>a beta-lactam + H2O = a substituted beta-amino acid</text>
        <dbReference type="Rhea" id="RHEA:20401"/>
        <dbReference type="ChEBI" id="CHEBI:15377"/>
        <dbReference type="ChEBI" id="CHEBI:35627"/>
        <dbReference type="ChEBI" id="CHEBI:140347"/>
        <dbReference type="EC" id="3.5.2.6"/>
    </reaction>
</comment>
<keyword evidence="7" id="KW-1185">Reference proteome</keyword>
<dbReference type="GO" id="GO:0004180">
    <property type="term" value="F:carboxypeptidase activity"/>
    <property type="evidence" value="ECO:0007669"/>
    <property type="project" value="UniProtKB-KW"/>
</dbReference>
<comment type="similarity">
    <text evidence="2">Belongs to the class-A beta-lactamase family.</text>
</comment>
<dbReference type="Proteomes" id="UP000487757">
    <property type="component" value="Unassembled WGS sequence"/>
</dbReference>
<evidence type="ECO:0000313" key="7">
    <source>
        <dbReference type="Proteomes" id="UP000487757"/>
    </source>
</evidence>
<evidence type="ECO:0000256" key="4">
    <source>
        <dbReference type="SAM" id="SignalP"/>
    </source>
</evidence>
<comment type="caution">
    <text evidence="6">The sequence shown here is derived from an EMBL/GenBank/DDBJ whole genome shotgun (WGS) entry which is preliminary data.</text>
</comment>
<dbReference type="InterPro" id="IPR045155">
    <property type="entry name" value="Beta-lactam_cat"/>
</dbReference>
<accession>A0A7K0G157</accession>
<dbReference type="PANTHER" id="PTHR35333:SF3">
    <property type="entry name" value="BETA-LACTAMASE-TYPE TRANSPEPTIDASE FOLD CONTAINING PROTEIN"/>
    <property type="match status" value="1"/>
</dbReference>
<evidence type="ECO:0000256" key="1">
    <source>
        <dbReference type="ARBA" id="ARBA00001526"/>
    </source>
</evidence>
<dbReference type="Pfam" id="PF13354">
    <property type="entry name" value="Beta-lactamase2"/>
    <property type="match status" value="1"/>
</dbReference>
<dbReference type="EC" id="3.5.2.6" evidence="3"/>
<dbReference type="GO" id="GO:0030655">
    <property type="term" value="P:beta-lactam antibiotic catabolic process"/>
    <property type="evidence" value="ECO:0007669"/>
    <property type="project" value="InterPro"/>
</dbReference>
<proteinExistence type="inferred from homology"/>
<evidence type="ECO:0000256" key="2">
    <source>
        <dbReference type="ARBA" id="ARBA00009009"/>
    </source>
</evidence>
<evidence type="ECO:0000259" key="5">
    <source>
        <dbReference type="Pfam" id="PF13354"/>
    </source>
</evidence>
<organism evidence="6 7">
    <name type="scientific">Pedobacter petrophilus</name>
    <dbReference type="NCBI Taxonomy" id="1908241"/>
    <lineage>
        <taxon>Bacteria</taxon>
        <taxon>Pseudomonadati</taxon>
        <taxon>Bacteroidota</taxon>
        <taxon>Sphingobacteriia</taxon>
        <taxon>Sphingobacteriales</taxon>
        <taxon>Sphingobacteriaceae</taxon>
        <taxon>Pedobacter</taxon>
    </lineage>
</organism>
<dbReference type="InterPro" id="IPR000871">
    <property type="entry name" value="Beta-lactam_class-A"/>
</dbReference>
<dbReference type="GO" id="GO:0046677">
    <property type="term" value="P:response to antibiotic"/>
    <property type="evidence" value="ECO:0007669"/>
    <property type="project" value="InterPro"/>
</dbReference>
<keyword evidence="4" id="KW-0732">Signal</keyword>